<keyword evidence="1" id="KW-1133">Transmembrane helix</keyword>
<evidence type="ECO:0000313" key="2">
    <source>
        <dbReference type="EMBL" id="KAL0478556.1"/>
    </source>
</evidence>
<protein>
    <submittedName>
        <fullName evidence="2">Uncharacterized protein</fullName>
    </submittedName>
</protein>
<keyword evidence="1" id="KW-0472">Membrane</keyword>
<comment type="caution">
    <text evidence="2">The sequence shown here is derived from an EMBL/GenBank/DDBJ whole genome shotgun (WGS) entry which is preliminary data.</text>
</comment>
<evidence type="ECO:0000313" key="3">
    <source>
        <dbReference type="Proteomes" id="UP001431209"/>
    </source>
</evidence>
<dbReference type="PANTHER" id="PTHR10151:SF120">
    <property type="entry name" value="BIS(5'-ADENOSYL)-TRIPHOSPHATASE"/>
    <property type="match status" value="1"/>
</dbReference>
<evidence type="ECO:0000256" key="1">
    <source>
        <dbReference type="SAM" id="Phobius"/>
    </source>
</evidence>
<dbReference type="PANTHER" id="PTHR10151">
    <property type="entry name" value="ECTONUCLEOTIDE PYROPHOSPHATASE/PHOSPHODIESTERASE"/>
    <property type="match status" value="1"/>
</dbReference>
<dbReference type="GO" id="GO:0016787">
    <property type="term" value="F:hydrolase activity"/>
    <property type="evidence" value="ECO:0007669"/>
    <property type="project" value="UniProtKB-ARBA"/>
</dbReference>
<dbReference type="InterPro" id="IPR002591">
    <property type="entry name" value="Phosphodiest/P_Trfase"/>
</dbReference>
<dbReference type="EMBL" id="JAOPGA020000427">
    <property type="protein sequence ID" value="KAL0478556.1"/>
    <property type="molecule type" value="Genomic_DNA"/>
</dbReference>
<name>A0AAW2YM33_9EUKA</name>
<accession>A0AAW2YM33</accession>
<feature type="transmembrane region" description="Helical" evidence="1">
    <location>
        <begin position="37"/>
        <end position="60"/>
    </location>
</feature>
<dbReference type="AlphaFoldDB" id="A0AAW2YM33"/>
<reference evidence="2 3" key="1">
    <citation type="submission" date="2024-03" db="EMBL/GenBank/DDBJ databases">
        <title>The Acrasis kona genome and developmental transcriptomes reveal deep origins of eukaryotic multicellular pathways.</title>
        <authorList>
            <person name="Sheikh S."/>
            <person name="Fu C.-J."/>
            <person name="Brown M.W."/>
            <person name="Baldauf S.L."/>
        </authorList>
    </citation>
    <scope>NUCLEOTIDE SEQUENCE [LARGE SCALE GENOMIC DNA]</scope>
    <source>
        <strain evidence="2 3">ATCC MYA-3509</strain>
    </source>
</reference>
<proteinExistence type="predicted"/>
<dbReference type="Proteomes" id="UP001431209">
    <property type="component" value="Unassembled WGS sequence"/>
</dbReference>
<dbReference type="InterPro" id="IPR017850">
    <property type="entry name" value="Alkaline_phosphatase_core_sf"/>
</dbReference>
<sequence length="517" mass="57426">MSREGVAYYDPNSVSFIVSKENPRDVEYKVPTSFQYFITYSITISAVIIVAMVATAVIAVQIDRAEKFKGNFDPSYYSNRTTVFVIVADGFRGNYLKQNPEITKGITRLVKGDDQGLRPGIAVTMNPVFPSKPATNLVTLTTGMYAGEHGIVNKNVYDTHAKNFIFSMEYLERSPESLFKNTEPIWVTADKKYTTMVDNMPGNNIKINDTYPDFKNSVFSIPGSYMKRVKEVLNELDLPEGTRPDLMITHFSFSEVSKQYGPDSKEALDAVINADLAISFLIDEIERRGIIKYCDVIFASVTGTAKIEQVSYLEDIFETGSFDLSNPTNSSLLDLITVANHGSVVDVFLNKKVSKTVSDAVTSYIQTGLVNGIQSEKWKDKFDIYTDVDSVPHEYHFHAHDFPLALIVAKPGGYLLTKAKANYGQKATDGHVNDPEMSGVFVASGPHFSNSSTMFANEMSVVDVYSVLCSVMKLTPSPYNQGSLDKVSKFIFDKTFYPEPVPSNSSSESQSPTEPHH</sequence>
<dbReference type="Gene3D" id="3.40.720.10">
    <property type="entry name" value="Alkaline Phosphatase, subunit A"/>
    <property type="match status" value="1"/>
</dbReference>
<keyword evidence="3" id="KW-1185">Reference proteome</keyword>
<dbReference type="Pfam" id="PF01663">
    <property type="entry name" value="Phosphodiest"/>
    <property type="match status" value="1"/>
</dbReference>
<gene>
    <name evidence="2" type="ORF">AKO1_008141</name>
</gene>
<keyword evidence="1" id="KW-0812">Transmembrane</keyword>
<dbReference type="SUPFAM" id="SSF53649">
    <property type="entry name" value="Alkaline phosphatase-like"/>
    <property type="match status" value="1"/>
</dbReference>
<organism evidence="2 3">
    <name type="scientific">Acrasis kona</name>
    <dbReference type="NCBI Taxonomy" id="1008807"/>
    <lineage>
        <taxon>Eukaryota</taxon>
        <taxon>Discoba</taxon>
        <taxon>Heterolobosea</taxon>
        <taxon>Tetramitia</taxon>
        <taxon>Eutetramitia</taxon>
        <taxon>Acrasidae</taxon>
        <taxon>Acrasis</taxon>
    </lineage>
</organism>